<comment type="similarity">
    <text evidence="1">Belongs to the 4-hydroxybenzoyl-CoA thioesterase family.</text>
</comment>
<dbReference type="InterPro" id="IPR006684">
    <property type="entry name" value="YbgC/YbaW"/>
</dbReference>
<organism evidence="3 4">
    <name type="scientific">Savagea serpentis</name>
    <dbReference type="NCBI Taxonomy" id="2785297"/>
    <lineage>
        <taxon>Bacteria</taxon>
        <taxon>Bacillati</taxon>
        <taxon>Bacillota</taxon>
        <taxon>Bacilli</taxon>
        <taxon>Bacillales</taxon>
        <taxon>Caryophanaceae</taxon>
        <taxon>Savagea</taxon>
    </lineage>
</organism>
<protein>
    <submittedName>
        <fullName evidence="3">Acyl-CoA thioesterase</fullName>
    </submittedName>
</protein>
<gene>
    <name evidence="3" type="ORF">IRY55_10925</name>
</gene>
<keyword evidence="4" id="KW-1185">Reference proteome</keyword>
<dbReference type="EMBL" id="JADKPV010000006">
    <property type="protein sequence ID" value="MBF4501876.1"/>
    <property type="molecule type" value="Genomic_DNA"/>
</dbReference>
<reference evidence="3" key="1">
    <citation type="submission" date="2020-11" db="EMBL/GenBank/DDBJ databases">
        <title>Multidrug resistant novel bacterium Savagea serpentis sp. nov., isolated from the scats of a vine snake (Ahaetulla nasuta).</title>
        <authorList>
            <person name="Venkata Ramana V."/>
            <person name="Vikas Patil S."/>
            <person name="Yogita Lugani V."/>
        </authorList>
    </citation>
    <scope>NUCLEOTIDE SEQUENCE</scope>
    <source>
        <strain evidence="3">SN6</strain>
    </source>
</reference>
<dbReference type="InterPro" id="IPR050563">
    <property type="entry name" value="4-hydroxybenzoyl-CoA_TE"/>
</dbReference>
<dbReference type="Pfam" id="PF13279">
    <property type="entry name" value="4HBT_2"/>
    <property type="match status" value="1"/>
</dbReference>
<dbReference type="PANTHER" id="PTHR31793">
    <property type="entry name" value="4-HYDROXYBENZOYL-COA THIOESTERASE FAMILY MEMBER"/>
    <property type="match status" value="1"/>
</dbReference>
<sequence>MECKSQMVVPFGDTDAAQIVYYPNYYRYMDQATHDMFKKSGLSLKALQNERQIIVPLVEATCKFKTSLQHEDIVTIHSTIERAEGKVFHIRHEFKKEGDVLVAIGQEVRAWVSIAQESPKAIEIPETIKRKMKGMDE</sequence>
<evidence type="ECO:0000256" key="2">
    <source>
        <dbReference type="ARBA" id="ARBA00022801"/>
    </source>
</evidence>
<proteinExistence type="inferred from homology"/>
<dbReference type="PIRSF" id="PIRSF003230">
    <property type="entry name" value="YbgC"/>
    <property type="match status" value="1"/>
</dbReference>
<dbReference type="PANTHER" id="PTHR31793:SF27">
    <property type="entry name" value="NOVEL THIOESTERASE SUPERFAMILY DOMAIN AND SAPOSIN A-TYPE DOMAIN CONTAINING PROTEIN (0610012H03RIK)"/>
    <property type="match status" value="1"/>
</dbReference>
<dbReference type="CDD" id="cd00586">
    <property type="entry name" value="4HBT"/>
    <property type="match status" value="1"/>
</dbReference>
<comment type="caution">
    <text evidence="3">The sequence shown here is derived from an EMBL/GenBank/DDBJ whole genome shotgun (WGS) entry which is preliminary data.</text>
</comment>
<dbReference type="AlphaFoldDB" id="A0A8J7GDZ5"/>
<dbReference type="Gene3D" id="3.10.129.10">
    <property type="entry name" value="Hotdog Thioesterase"/>
    <property type="match status" value="1"/>
</dbReference>
<evidence type="ECO:0000313" key="3">
    <source>
        <dbReference type="EMBL" id="MBF4501876.1"/>
    </source>
</evidence>
<accession>A0A8J7GDZ5</accession>
<keyword evidence="2" id="KW-0378">Hydrolase</keyword>
<evidence type="ECO:0000256" key="1">
    <source>
        <dbReference type="ARBA" id="ARBA00005953"/>
    </source>
</evidence>
<dbReference type="SUPFAM" id="SSF54637">
    <property type="entry name" value="Thioesterase/thiol ester dehydrase-isomerase"/>
    <property type="match status" value="1"/>
</dbReference>
<dbReference type="InterPro" id="IPR029069">
    <property type="entry name" value="HotDog_dom_sf"/>
</dbReference>
<dbReference type="GO" id="GO:0047617">
    <property type="term" value="F:fatty acyl-CoA hydrolase activity"/>
    <property type="evidence" value="ECO:0007669"/>
    <property type="project" value="TreeGrafter"/>
</dbReference>
<evidence type="ECO:0000313" key="4">
    <source>
        <dbReference type="Proteomes" id="UP000622653"/>
    </source>
</evidence>
<name>A0A8J7GDZ5_9BACL</name>
<dbReference type="RefSeq" id="WP_194563357.1">
    <property type="nucleotide sequence ID" value="NZ_JADKPV010000006.1"/>
</dbReference>
<dbReference type="Proteomes" id="UP000622653">
    <property type="component" value="Unassembled WGS sequence"/>
</dbReference>